<evidence type="ECO:0000256" key="1">
    <source>
        <dbReference type="ARBA" id="ARBA00004651"/>
    </source>
</evidence>
<dbReference type="Gene3D" id="1.20.1720.10">
    <property type="entry name" value="Multidrug resistance protein D"/>
    <property type="match status" value="1"/>
</dbReference>
<feature type="transmembrane region" description="Helical" evidence="8">
    <location>
        <begin position="43"/>
        <end position="61"/>
    </location>
</feature>
<feature type="transmembrane region" description="Helical" evidence="8">
    <location>
        <begin position="246"/>
        <end position="264"/>
    </location>
</feature>
<feature type="transmembrane region" description="Helical" evidence="8">
    <location>
        <begin position="365"/>
        <end position="390"/>
    </location>
</feature>
<feature type="transmembrane region" description="Helical" evidence="8">
    <location>
        <begin position="7"/>
        <end position="28"/>
    </location>
</feature>
<dbReference type="PANTHER" id="PTHR43124">
    <property type="entry name" value="PURINE EFFLUX PUMP PBUE"/>
    <property type="match status" value="1"/>
</dbReference>
<feature type="transmembrane region" description="Helical" evidence="8">
    <location>
        <begin position="131"/>
        <end position="153"/>
    </location>
</feature>
<evidence type="ECO:0000256" key="2">
    <source>
        <dbReference type="ARBA" id="ARBA00006236"/>
    </source>
</evidence>
<gene>
    <name evidence="10" type="ORF">SD28_03320</name>
</gene>
<dbReference type="GO" id="GO:0005886">
    <property type="term" value="C:plasma membrane"/>
    <property type="evidence" value="ECO:0007669"/>
    <property type="project" value="UniProtKB-SubCell"/>
</dbReference>
<dbReference type="EMBL" id="CP010427">
    <property type="protein sequence ID" value="AJC48738.1"/>
    <property type="molecule type" value="Genomic_DNA"/>
</dbReference>
<dbReference type="STRING" id="594679.SD28_03320"/>
<feature type="transmembrane region" description="Helical" evidence="8">
    <location>
        <begin position="73"/>
        <end position="92"/>
    </location>
</feature>
<dbReference type="SUPFAM" id="SSF103473">
    <property type="entry name" value="MFS general substrate transporter"/>
    <property type="match status" value="1"/>
</dbReference>
<evidence type="ECO:0000313" key="11">
    <source>
        <dbReference type="Proteomes" id="UP000031104"/>
    </source>
</evidence>
<dbReference type="KEGG" id="fgu:SD28_03320"/>
<evidence type="ECO:0000256" key="8">
    <source>
        <dbReference type="RuleBase" id="RU365088"/>
    </source>
</evidence>
<dbReference type="Pfam" id="PF07690">
    <property type="entry name" value="MFS_1"/>
    <property type="match status" value="1"/>
</dbReference>
<dbReference type="CDD" id="cd17320">
    <property type="entry name" value="MFS_MdfA_MDR_like"/>
    <property type="match status" value="1"/>
</dbReference>
<comment type="subcellular location">
    <subcellularLocation>
        <location evidence="8">Cell inner membrane</location>
        <topology evidence="8">Multi-pass membrane protein</topology>
    </subcellularLocation>
    <subcellularLocation>
        <location evidence="1">Cell membrane</location>
        <topology evidence="1">Multi-pass membrane protein</topology>
    </subcellularLocation>
</comment>
<evidence type="ECO:0000256" key="6">
    <source>
        <dbReference type="ARBA" id="ARBA00022989"/>
    </source>
</evidence>
<dbReference type="RefSeq" id="WP_039124084.1">
    <property type="nucleotide sequence ID" value="NZ_CP010427.1"/>
</dbReference>
<feature type="transmembrane region" description="Helical" evidence="8">
    <location>
        <begin position="306"/>
        <end position="328"/>
    </location>
</feature>
<dbReference type="InterPro" id="IPR050189">
    <property type="entry name" value="MFS_Efflux_Transporters"/>
</dbReference>
<sequence length="397" mass="43981">MKNNLFFLFIIGLMCAIGLIATDIYIPVMPQLGNYFETSQQPLQLTLSVYLFGLAVSQLIYGPLSDRYGRKPIILMGMSIFVIGTFLCMLSVSINMFIASRLLQAIGASSGMVIGRAIVSDTYTKQESARIFTVIFPIVGMSPAISPVIGGLIASITNWRIIFAFVVVLSCILFVMIILFLHETKSQENRVAIHPKIIFGYYKELFFCKNFWAYTSIVCFAYIAYFGYIAESPFLFHQFKYTTTEISFFYVSLSLSYLFGNQVAKRLLSFMCIDRTIFIGYGFFGLGGIMFIILNHAVGFTPIDLILPATILTFGNGFLLPLGTAGLVSSFEKISGYASGLMGAIQLSSAGLSVYFVGILSKTNITAFTIYMLITTFTGFGLFLFLVPVLSKFKKVA</sequence>
<dbReference type="GO" id="GO:0042910">
    <property type="term" value="F:xenobiotic transmembrane transporter activity"/>
    <property type="evidence" value="ECO:0007669"/>
    <property type="project" value="InterPro"/>
</dbReference>
<dbReference type="NCBIfam" id="TIGR00710">
    <property type="entry name" value="efflux_Bcr_CflA"/>
    <property type="match status" value="1"/>
</dbReference>
<keyword evidence="8" id="KW-0997">Cell inner membrane</keyword>
<evidence type="ECO:0000256" key="5">
    <source>
        <dbReference type="ARBA" id="ARBA00022692"/>
    </source>
</evidence>
<dbReference type="PROSITE" id="PS50850">
    <property type="entry name" value="MFS"/>
    <property type="match status" value="1"/>
</dbReference>
<keyword evidence="7 8" id="KW-0472">Membrane</keyword>
<comment type="similarity">
    <text evidence="2 8">Belongs to the major facilitator superfamily. Bcr/CmlA family.</text>
</comment>
<dbReference type="PANTHER" id="PTHR43124:SF3">
    <property type="entry name" value="CHLORAMPHENICOL EFFLUX PUMP RV0191"/>
    <property type="match status" value="1"/>
</dbReference>
<evidence type="ECO:0000313" key="10">
    <source>
        <dbReference type="EMBL" id="AJC48738.1"/>
    </source>
</evidence>
<proteinExistence type="inferred from homology"/>
<dbReference type="OrthoDB" id="5670831at2"/>
<name>A0A0A8E413_9GAMM</name>
<dbReference type="InterPro" id="IPR036259">
    <property type="entry name" value="MFS_trans_sf"/>
</dbReference>
<feature type="transmembrane region" description="Helical" evidence="8">
    <location>
        <begin position="159"/>
        <end position="181"/>
    </location>
</feature>
<feature type="transmembrane region" description="Helical" evidence="8">
    <location>
        <begin position="340"/>
        <end position="359"/>
    </location>
</feature>
<dbReference type="Proteomes" id="UP000031104">
    <property type="component" value="Chromosome"/>
</dbReference>
<feature type="transmembrane region" description="Helical" evidence="8">
    <location>
        <begin position="98"/>
        <end position="119"/>
    </location>
</feature>
<feature type="transmembrane region" description="Helical" evidence="8">
    <location>
        <begin position="276"/>
        <end position="294"/>
    </location>
</feature>
<keyword evidence="5 8" id="KW-0812">Transmembrane</keyword>
<accession>A0A0A8E413</accession>
<dbReference type="InterPro" id="IPR011701">
    <property type="entry name" value="MFS"/>
</dbReference>
<dbReference type="AlphaFoldDB" id="A0A0A8E413"/>
<evidence type="ECO:0000259" key="9">
    <source>
        <dbReference type="PROSITE" id="PS50850"/>
    </source>
</evidence>
<keyword evidence="4" id="KW-1003">Cell membrane</keyword>
<dbReference type="HOGENOM" id="CLU_001265_47_1_6"/>
<keyword evidence="6 8" id="KW-1133">Transmembrane helix</keyword>
<keyword evidence="3 8" id="KW-0813">Transport</keyword>
<dbReference type="InterPro" id="IPR004812">
    <property type="entry name" value="Efflux_drug-R_Bcr/CmlA"/>
</dbReference>
<dbReference type="InterPro" id="IPR020846">
    <property type="entry name" value="MFS_dom"/>
</dbReference>
<reference evidence="10 11" key="1">
    <citation type="submission" date="2014-12" db="EMBL/GenBank/DDBJ databases">
        <title>Complete genome sequence of Francisella guanzhouensis strain 08HL01032 isolated from air-conditioning system in China.</title>
        <authorList>
            <person name="Svensson D."/>
            <person name="Ohrman C."/>
            <person name="Backman S."/>
            <person name="Karlsson E."/>
            <person name="Nilsson E."/>
            <person name="Bystrom M."/>
            <person name="Larkeryd A."/>
            <person name="Stenberg P."/>
            <person name="Scholtz H.C."/>
            <person name="Forsman M."/>
            <person name="Sjodin A."/>
        </authorList>
    </citation>
    <scope>NUCLEOTIDE SEQUENCE [LARGE SCALE GENOMIC DNA]</scope>
    <source>
        <strain evidence="10 11">08HL01032</strain>
    </source>
</reference>
<keyword evidence="11" id="KW-1185">Reference proteome</keyword>
<evidence type="ECO:0000256" key="3">
    <source>
        <dbReference type="ARBA" id="ARBA00022448"/>
    </source>
</evidence>
<feature type="transmembrane region" description="Helical" evidence="8">
    <location>
        <begin position="211"/>
        <end position="230"/>
    </location>
</feature>
<organism evidence="10 11">
    <name type="scientific">Allofrancisella guangzhouensis</name>
    <dbReference type="NCBI Taxonomy" id="594679"/>
    <lineage>
        <taxon>Bacteria</taxon>
        <taxon>Pseudomonadati</taxon>
        <taxon>Pseudomonadota</taxon>
        <taxon>Gammaproteobacteria</taxon>
        <taxon>Thiotrichales</taxon>
        <taxon>Francisellaceae</taxon>
        <taxon>Allofrancisella</taxon>
    </lineage>
</organism>
<feature type="domain" description="Major facilitator superfamily (MFS) profile" evidence="9">
    <location>
        <begin position="4"/>
        <end position="393"/>
    </location>
</feature>
<dbReference type="GO" id="GO:1990961">
    <property type="term" value="P:xenobiotic detoxification by transmembrane export across the plasma membrane"/>
    <property type="evidence" value="ECO:0007669"/>
    <property type="project" value="InterPro"/>
</dbReference>
<evidence type="ECO:0000256" key="4">
    <source>
        <dbReference type="ARBA" id="ARBA00022475"/>
    </source>
</evidence>
<protein>
    <recommendedName>
        <fullName evidence="8">Bcr/CflA family efflux transporter</fullName>
    </recommendedName>
</protein>
<evidence type="ECO:0000256" key="7">
    <source>
        <dbReference type="ARBA" id="ARBA00023136"/>
    </source>
</evidence>